<evidence type="ECO:0000256" key="11">
    <source>
        <dbReference type="SAM" id="MobiDB-lite"/>
    </source>
</evidence>
<comment type="subcellular location">
    <subcellularLocation>
        <location evidence="3">Cytoplasm</location>
        <location evidence="3">Cytosol</location>
    </subcellularLocation>
    <subcellularLocation>
        <location evidence="2">Golgi apparatus membrane</location>
        <topology evidence="2">Peripheral membrane protein</topology>
        <orientation evidence="2">Cytoplasmic side</orientation>
    </subcellularLocation>
    <subcellularLocation>
        <location evidence="4">Golgi apparatus</location>
        <location evidence="4">trans-Golgi network</location>
    </subcellularLocation>
</comment>
<evidence type="ECO:0000313" key="13">
    <source>
        <dbReference type="Proteomes" id="UP000799302"/>
    </source>
</evidence>
<evidence type="ECO:0000256" key="5">
    <source>
        <dbReference type="ARBA" id="ARBA00010880"/>
    </source>
</evidence>
<feature type="region of interest" description="Disordered" evidence="11">
    <location>
        <begin position="1"/>
        <end position="88"/>
    </location>
</feature>
<protein>
    <recommendedName>
        <fullName evidence="14">BZIP transcription factor</fullName>
    </recommendedName>
</protein>
<evidence type="ECO:0000256" key="1">
    <source>
        <dbReference type="ARBA" id="ARBA00002743"/>
    </source>
</evidence>
<reference evidence="12" key="1">
    <citation type="journal article" date="2020" name="Stud. Mycol.">
        <title>101 Dothideomycetes genomes: a test case for predicting lifestyles and emergence of pathogens.</title>
        <authorList>
            <person name="Haridas S."/>
            <person name="Albert R."/>
            <person name="Binder M."/>
            <person name="Bloem J."/>
            <person name="Labutti K."/>
            <person name="Salamov A."/>
            <person name="Andreopoulos B."/>
            <person name="Baker S."/>
            <person name="Barry K."/>
            <person name="Bills G."/>
            <person name="Bluhm B."/>
            <person name="Cannon C."/>
            <person name="Castanera R."/>
            <person name="Culley D."/>
            <person name="Daum C."/>
            <person name="Ezra D."/>
            <person name="Gonzalez J."/>
            <person name="Henrissat B."/>
            <person name="Kuo A."/>
            <person name="Liang C."/>
            <person name="Lipzen A."/>
            <person name="Lutzoni F."/>
            <person name="Magnuson J."/>
            <person name="Mondo S."/>
            <person name="Nolan M."/>
            <person name="Ohm R."/>
            <person name="Pangilinan J."/>
            <person name="Park H.-J."/>
            <person name="Ramirez L."/>
            <person name="Alfaro M."/>
            <person name="Sun H."/>
            <person name="Tritt A."/>
            <person name="Yoshinaga Y."/>
            <person name="Zwiers L.-H."/>
            <person name="Turgeon B."/>
            <person name="Goodwin S."/>
            <person name="Spatafora J."/>
            <person name="Crous P."/>
            <person name="Grigoriev I."/>
        </authorList>
    </citation>
    <scope>NUCLEOTIDE SEQUENCE</scope>
    <source>
        <strain evidence="12">CBS 115976</strain>
    </source>
</reference>
<dbReference type="PANTHER" id="PTHR21614:SF0">
    <property type="entry name" value="GEO08385P1"/>
    <property type="match status" value="1"/>
</dbReference>
<gene>
    <name evidence="12" type="ORF">BT63DRAFT_433141</name>
</gene>
<evidence type="ECO:0000313" key="12">
    <source>
        <dbReference type="EMBL" id="KAF2668203.1"/>
    </source>
</evidence>
<keyword evidence="13" id="KW-1185">Reference proteome</keyword>
<dbReference type="Gene3D" id="1.20.5.170">
    <property type="match status" value="1"/>
</dbReference>
<evidence type="ECO:0000256" key="3">
    <source>
        <dbReference type="ARBA" id="ARBA00004514"/>
    </source>
</evidence>
<dbReference type="Proteomes" id="UP000799302">
    <property type="component" value="Unassembled WGS sequence"/>
</dbReference>
<evidence type="ECO:0000256" key="4">
    <source>
        <dbReference type="ARBA" id="ARBA00004601"/>
    </source>
</evidence>
<dbReference type="PANTHER" id="PTHR21614">
    <property type="entry name" value="SHORT COILED COIL PROTEIN"/>
    <property type="match status" value="1"/>
</dbReference>
<dbReference type="GO" id="GO:0005802">
    <property type="term" value="C:trans-Golgi network"/>
    <property type="evidence" value="ECO:0007669"/>
    <property type="project" value="TreeGrafter"/>
</dbReference>
<feature type="compositionally biased region" description="Low complexity" evidence="11">
    <location>
        <begin position="19"/>
        <end position="28"/>
    </location>
</feature>
<evidence type="ECO:0000256" key="8">
    <source>
        <dbReference type="ARBA" id="ARBA00023054"/>
    </source>
</evidence>
<keyword evidence="7" id="KW-0333">Golgi apparatus</keyword>
<keyword evidence="6" id="KW-0963">Cytoplasm</keyword>
<dbReference type="AlphaFoldDB" id="A0A6A6UA65"/>
<dbReference type="EMBL" id="MU004236">
    <property type="protein sequence ID" value="KAF2668203.1"/>
    <property type="molecule type" value="Genomic_DNA"/>
</dbReference>
<keyword evidence="8 10" id="KW-0175">Coiled coil</keyword>
<dbReference type="GO" id="GO:0000139">
    <property type="term" value="C:Golgi membrane"/>
    <property type="evidence" value="ECO:0007669"/>
    <property type="project" value="UniProtKB-SubCell"/>
</dbReference>
<organism evidence="12 13">
    <name type="scientific">Microthyrium microscopicum</name>
    <dbReference type="NCBI Taxonomy" id="703497"/>
    <lineage>
        <taxon>Eukaryota</taxon>
        <taxon>Fungi</taxon>
        <taxon>Dikarya</taxon>
        <taxon>Ascomycota</taxon>
        <taxon>Pezizomycotina</taxon>
        <taxon>Dothideomycetes</taxon>
        <taxon>Dothideomycetes incertae sedis</taxon>
        <taxon>Microthyriales</taxon>
        <taxon>Microthyriaceae</taxon>
        <taxon>Microthyrium</taxon>
    </lineage>
</organism>
<accession>A0A6A6UA65</accession>
<name>A0A6A6UA65_9PEZI</name>
<feature type="compositionally biased region" description="Basic and acidic residues" evidence="11">
    <location>
        <begin position="1"/>
        <end position="12"/>
    </location>
</feature>
<dbReference type="Pfam" id="PF10224">
    <property type="entry name" value="DUF2205"/>
    <property type="match status" value="1"/>
</dbReference>
<comment type="function">
    <text evidence="1">Positive regulator of amino acid starvation-induced autophagy.</text>
</comment>
<proteinExistence type="inferred from homology"/>
<evidence type="ECO:0000256" key="6">
    <source>
        <dbReference type="ARBA" id="ARBA00022490"/>
    </source>
</evidence>
<dbReference type="InterPro" id="IPR019357">
    <property type="entry name" value="SCOC"/>
</dbReference>
<comment type="similarity">
    <text evidence="5">Belongs to the SCOC family.</text>
</comment>
<keyword evidence="9" id="KW-0472">Membrane</keyword>
<dbReference type="GO" id="GO:0005829">
    <property type="term" value="C:cytosol"/>
    <property type="evidence" value="ECO:0007669"/>
    <property type="project" value="UniProtKB-SubCell"/>
</dbReference>
<evidence type="ECO:0000256" key="9">
    <source>
        <dbReference type="ARBA" id="ARBA00023136"/>
    </source>
</evidence>
<evidence type="ECO:0000256" key="2">
    <source>
        <dbReference type="ARBA" id="ARBA00004255"/>
    </source>
</evidence>
<feature type="coiled-coil region" evidence="10">
    <location>
        <begin position="94"/>
        <end position="121"/>
    </location>
</feature>
<sequence>MDDNHTLFRVDTGDDGLVSRSPVSNSSSETDEPSEPNKLQRPKLPSRKSSGTIIVPRDDPNIEMIEEEYGPEDARTMSPRRTSEEVDRLGENARQALMEQAKELQESLLQIVERVESVKSEHEKLEGGNRFLQSYIGELMQTSKLTASSKNKGKGKSK</sequence>
<evidence type="ECO:0000256" key="7">
    <source>
        <dbReference type="ARBA" id="ARBA00023034"/>
    </source>
</evidence>
<evidence type="ECO:0008006" key="14">
    <source>
        <dbReference type="Google" id="ProtNLM"/>
    </source>
</evidence>
<evidence type="ECO:0000256" key="10">
    <source>
        <dbReference type="SAM" id="Coils"/>
    </source>
</evidence>
<dbReference type="OrthoDB" id="2163284at2759"/>